<dbReference type="AlphaFoldDB" id="A0A931GN51"/>
<keyword evidence="3" id="KW-0479">Metal-binding</keyword>
<proteinExistence type="inferred from homology"/>
<dbReference type="EMBL" id="JADOUA010000001">
    <property type="protein sequence ID" value="MBG6089151.1"/>
    <property type="molecule type" value="Genomic_DNA"/>
</dbReference>
<organism evidence="7 8">
    <name type="scientific">Actinomadura viridis</name>
    <dbReference type="NCBI Taxonomy" id="58110"/>
    <lineage>
        <taxon>Bacteria</taxon>
        <taxon>Bacillati</taxon>
        <taxon>Actinomycetota</taxon>
        <taxon>Actinomycetes</taxon>
        <taxon>Streptosporangiales</taxon>
        <taxon>Thermomonosporaceae</taxon>
        <taxon>Actinomadura</taxon>
    </lineage>
</organism>
<comment type="similarity">
    <text evidence="2">Belongs to the Nudix hydrolase family.</text>
</comment>
<dbReference type="Gene3D" id="3.90.79.10">
    <property type="entry name" value="Nucleoside Triphosphate Pyrophosphohydrolase"/>
    <property type="match status" value="1"/>
</dbReference>
<accession>A0A931GN51</accession>
<dbReference type="RefSeq" id="WP_197011791.1">
    <property type="nucleotide sequence ID" value="NZ_BAABES010000004.1"/>
</dbReference>
<keyword evidence="5" id="KW-0460">Magnesium</keyword>
<dbReference type="PANTHER" id="PTHR43758">
    <property type="entry name" value="7,8-DIHYDRO-8-OXOGUANINE TRIPHOSPHATASE"/>
    <property type="match status" value="1"/>
</dbReference>
<dbReference type="PANTHER" id="PTHR43758:SF2">
    <property type="entry name" value="OXIDIZED PURINE NUCLEOSIDE TRIPHOSPHATE HYDROLASE"/>
    <property type="match status" value="1"/>
</dbReference>
<evidence type="ECO:0000256" key="4">
    <source>
        <dbReference type="ARBA" id="ARBA00022801"/>
    </source>
</evidence>
<dbReference type="GO" id="GO:0005737">
    <property type="term" value="C:cytoplasm"/>
    <property type="evidence" value="ECO:0007669"/>
    <property type="project" value="TreeGrafter"/>
</dbReference>
<dbReference type="GO" id="GO:0008413">
    <property type="term" value="F:8-oxo-7,8-dihydroguanosine triphosphate pyrophosphatase activity"/>
    <property type="evidence" value="ECO:0007669"/>
    <property type="project" value="TreeGrafter"/>
</dbReference>
<gene>
    <name evidence="7" type="ORF">IW256_003264</name>
</gene>
<evidence type="ECO:0000256" key="5">
    <source>
        <dbReference type="ARBA" id="ARBA00022842"/>
    </source>
</evidence>
<dbReference type="Proteomes" id="UP000614047">
    <property type="component" value="Unassembled WGS sequence"/>
</dbReference>
<feature type="domain" description="Nudix hydrolase" evidence="6">
    <location>
        <begin position="43"/>
        <end position="171"/>
    </location>
</feature>
<sequence length="196" mass="22362">MRPEALTRRPADARVVHDGPIFKAWQWEQRLFDGSSRRYEVLTRRDTVLVLPVTPDRQVLLASERQPGVRERLHTIGGRIEDGETPEDAAARELGEEAALSASRLVLWAAWQPLSKIDWAVYLYWAGGLSDTATAGADPGEMIHLLSLPADDLLRFREVGRIQDMELEYRLGRASMLEEERAIMEDTFHRAWRDDA</sequence>
<evidence type="ECO:0000256" key="2">
    <source>
        <dbReference type="ARBA" id="ARBA00005582"/>
    </source>
</evidence>
<evidence type="ECO:0000313" key="8">
    <source>
        <dbReference type="Proteomes" id="UP000614047"/>
    </source>
</evidence>
<dbReference type="InterPro" id="IPR000086">
    <property type="entry name" value="NUDIX_hydrolase_dom"/>
</dbReference>
<keyword evidence="4" id="KW-0378">Hydrolase</keyword>
<comment type="cofactor">
    <cofactor evidence="1">
        <name>Mg(2+)</name>
        <dbReference type="ChEBI" id="CHEBI:18420"/>
    </cofactor>
</comment>
<dbReference type="SUPFAM" id="SSF55811">
    <property type="entry name" value="Nudix"/>
    <property type="match status" value="1"/>
</dbReference>
<comment type="caution">
    <text evidence="7">The sequence shown here is derived from an EMBL/GenBank/DDBJ whole genome shotgun (WGS) entry which is preliminary data.</text>
</comment>
<dbReference type="PROSITE" id="PS51462">
    <property type="entry name" value="NUDIX"/>
    <property type="match status" value="1"/>
</dbReference>
<dbReference type="GO" id="GO:0042262">
    <property type="term" value="P:DNA protection"/>
    <property type="evidence" value="ECO:0007669"/>
    <property type="project" value="TreeGrafter"/>
</dbReference>
<keyword evidence="8" id="KW-1185">Reference proteome</keyword>
<evidence type="ECO:0000256" key="3">
    <source>
        <dbReference type="ARBA" id="ARBA00022723"/>
    </source>
</evidence>
<dbReference type="CDD" id="cd03424">
    <property type="entry name" value="NUDIX_ADPRase_Nudt5_UGPPase_Nudt14"/>
    <property type="match status" value="1"/>
</dbReference>
<reference evidence="7" key="1">
    <citation type="submission" date="2020-11" db="EMBL/GenBank/DDBJ databases">
        <title>Sequencing the genomes of 1000 actinobacteria strains.</title>
        <authorList>
            <person name="Klenk H.-P."/>
        </authorList>
    </citation>
    <scope>NUCLEOTIDE SEQUENCE</scope>
    <source>
        <strain evidence="7">DSM 43175</strain>
    </source>
</reference>
<protein>
    <submittedName>
        <fullName evidence="7">8-oxo-dGTP pyrophosphatase MutT (NUDIX family)</fullName>
    </submittedName>
</protein>
<name>A0A931GN51_9ACTN</name>
<evidence type="ECO:0000313" key="7">
    <source>
        <dbReference type="EMBL" id="MBG6089151.1"/>
    </source>
</evidence>
<evidence type="ECO:0000259" key="6">
    <source>
        <dbReference type="PROSITE" id="PS51462"/>
    </source>
</evidence>
<dbReference type="InterPro" id="IPR015797">
    <property type="entry name" value="NUDIX_hydrolase-like_dom_sf"/>
</dbReference>
<dbReference type="GO" id="GO:0046872">
    <property type="term" value="F:metal ion binding"/>
    <property type="evidence" value="ECO:0007669"/>
    <property type="project" value="UniProtKB-KW"/>
</dbReference>
<evidence type="ECO:0000256" key="1">
    <source>
        <dbReference type="ARBA" id="ARBA00001946"/>
    </source>
</evidence>
<dbReference type="Pfam" id="PF00293">
    <property type="entry name" value="NUDIX"/>
    <property type="match status" value="1"/>
</dbReference>